<feature type="short sequence motif" description="GyrA-box" evidence="9">
    <location>
        <begin position="527"/>
        <end position="533"/>
    </location>
</feature>
<dbReference type="CDD" id="cd00187">
    <property type="entry name" value="TOP4c"/>
    <property type="match status" value="1"/>
</dbReference>
<dbReference type="PANTHER" id="PTHR43493">
    <property type="entry name" value="DNA GYRASE/TOPOISOMERASE SUBUNIT A"/>
    <property type="match status" value="1"/>
</dbReference>
<feature type="region of interest" description="Disordered" evidence="11">
    <location>
        <begin position="803"/>
        <end position="833"/>
    </location>
</feature>
<dbReference type="InterPro" id="IPR035516">
    <property type="entry name" value="Gyrase/topoIV_suA_C"/>
</dbReference>
<evidence type="ECO:0000256" key="11">
    <source>
        <dbReference type="SAM" id="MobiDB-lite"/>
    </source>
</evidence>
<dbReference type="Proteomes" id="UP000001933">
    <property type="component" value="Chromosome"/>
</dbReference>
<keyword evidence="7 9" id="KW-0238">DNA-binding</keyword>
<comment type="subcellular location">
    <subcellularLocation>
        <location evidence="9">Cytoplasm</location>
    </subcellularLocation>
</comment>
<dbReference type="PANTHER" id="PTHR43493:SF5">
    <property type="entry name" value="DNA GYRASE SUBUNIT A, CHLOROPLASTIC_MITOCHONDRIAL"/>
    <property type="match status" value="1"/>
</dbReference>
<dbReference type="InterPro" id="IPR013760">
    <property type="entry name" value="Topo_IIA-like_dom_sf"/>
</dbReference>
<dbReference type="GO" id="GO:0005524">
    <property type="term" value="F:ATP binding"/>
    <property type="evidence" value="ECO:0007669"/>
    <property type="project" value="UniProtKB-UniRule"/>
</dbReference>
<dbReference type="STRING" id="56780.SYN_02048"/>
<comment type="subunit">
    <text evidence="9">Heterotetramer, composed of two GyrA and two GyrB chains. In the heterotetramer, GyrA contains the active site tyrosine that forms a transient covalent intermediate with DNA, while GyrB binds cofactors and catalyzes ATP hydrolysis.</text>
</comment>
<dbReference type="Gene3D" id="3.90.199.10">
    <property type="entry name" value="Topoisomerase II, domain 5"/>
    <property type="match status" value="1"/>
</dbReference>
<dbReference type="Pfam" id="PF03989">
    <property type="entry name" value="DNA_gyraseA_C"/>
    <property type="match status" value="6"/>
</dbReference>
<sequence length="833" mass="93103">MDALSIPRNILVNIEDEMKKSYMDYAMSVIIGRAIPDVRDGLKPVHRRVLFAMSEMGNRWNKPYKKSARIVGDIIGKYHPHGDAAAYDTIVRLAQDFSMRYPLIDGQGNFGSIDDDPPAAMRYTEVRMARITEEILADLEKDTVDFVPNYDESLMEPSILPSRIPTLLLNGTAGIAVGVATNIPPHNVTEVLSGTIALIRNPEMTLEEIMQFIPGPDFPTAGFINGREGIISAYRTGRGIIRLRAKVVIEKNERNDRESIVVTEIPYQVNKAALIEKISELVKEKKITGISDLRDESDREGIRIVIDLKRDENSNVILNQLYKHTQMESTFGIIMLAIENGQPHVFNLIEILKSFIEFRKVVIVRRTTFEVNKARERAHILEGLIIALDNIDEVVAVIKASKSPQEAASALCSRFSLTDIQARAILDMRLQRLTGLEQSKIKEEFDALLKEIERLQGILDDPRKVLEVIISEMEEIIDRYGDERRTEIVASSEDIDIEDMIAEEEMVVTYSQGGYIKRNPSSLYRTQRRGGRGKVGMMTKEEDVVERLFIASTHDYVLIFTNAGRLYWLKVYQIPQAGRMAKGKPIVNLINIGPDERVAAVLPVRSFEEGQAVIMATRAGIVKKTDLTAYSNPRSGGIIALSIDEGDELVDVKLTGGDQDVFLATRKGKAIRFKEDDIRTMGRTARGVRGISMDSDDAVIGMDIPREGNAIVTVSEKGCGKRTAVSEYRLQKRGGKGMINLRIVPKGGLVADILQVTGEEDLLLMSNSGKIIRMKVEDVPLIHRVTQGVKLIELDAEEQLVGMTSAEREVREEEDNIPEDDPQTDTSLSGEDE</sequence>
<dbReference type="GO" id="GO:0034335">
    <property type="term" value="F:DNA negative supercoiling activity"/>
    <property type="evidence" value="ECO:0007669"/>
    <property type="project" value="UniProtKB-ARBA"/>
</dbReference>
<dbReference type="eggNOG" id="COG0188">
    <property type="taxonomic scope" value="Bacteria"/>
</dbReference>
<dbReference type="GO" id="GO:0005737">
    <property type="term" value="C:cytoplasm"/>
    <property type="evidence" value="ECO:0007669"/>
    <property type="project" value="UniProtKB-SubCell"/>
</dbReference>
<comment type="function">
    <text evidence="9">A type II topoisomerase that negatively supercoils closed circular double-stranded (ds) DNA in an ATP-dependent manner to modulate DNA topology and maintain chromosomes in an underwound state. Negative supercoiling favors strand separation, and DNA replication, transcription, recombination and repair, all of which involve strand separation. Also able to catalyze the interconversion of other topological isomers of dsDNA rings, including catenanes and knotted rings. Type II topoisomerases break and join 2 DNA strands simultaneously in an ATP-dependent manner.</text>
</comment>
<dbReference type="RefSeq" id="WP_011415918.1">
    <property type="nucleotide sequence ID" value="NC_007759.1"/>
</dbReference>
<keyword evidence="8 9" id="KW-0413">Isomerase</keyword>
<comment type="miscellaneous">
    <text evidence="9">Few gyrases are as efficient as E.coli at forming negative supercoils. Not all organisms have 2 type II topoisomerases; in organisms with a single type II topoisomerase this enzyme also has to decatenate newly replicated chromosomes.</text>
</comment>
<dbReference type="FunFam" id="3.90.199.10:FF:000001">
    <property type="entry name" value="DNA gyrase subunit A"/>
    <property type="match status" value="1"/>
</dbReference>
<accession>Q2LYA0</accession>
<dbReference type="EMBL" id="CP000252">
    <property type="protein sequence ID" value="ABC75883.1"/>
    <property type="molecule type" value="Genomic_DNA"/>
</dbReference>
<dbReference type="SUPFAM" id="SSF56719">
    <property type="entry name" value="Type II DNA topoisomerase"/>
    <property type="match status" value="1"/>
</dbReference>
<protein>
    <recommendedName>
        <fullName evidence="9">DNA gyrase subunit A</fullName>
        <ecNumber evidence="9">5.6.2.2</ecNumber>
    </recommendedName>
</protein>
<dbReference type="InterPro" id="IPR002205">
    <property type="entry name" value="Topo_IIA_dom_A"/>
</dbReference>
<dbReference type="GO" id="GO:0005694">
    <property type="term" value="C:chromosome"/>
    <property type="evidence" value="ECO:0007669"/>
    <property type="project" value="InterPro"/>
</dbReference>
<dbReference type="OrthoDB" id="9806486at2"/>
<dbReference type="GO" id="GO:0006265">
    <property type="term" value="P:DNA topological change"/>
    <property type="evidence" value="ECO:0007669"/>
    <property type="project" value="UniProtKB-UniRule"/>
</dbReference>
<dbReference type="Pfam" id="PF00521">
    <property type="entry name" value="DNA_topoisoIV"/>
    <property type="match status" value="1"/>
</dbReference>
<dbReference type="NCBIfam" id="TIGR01063">
    <property type="entry name" value="gyrA"/>
    <property type="match status" value="1"/>
</dbReference>
<dbReference type="GO" id="GO:0006261">
    <property type="term" value="P:DNA-templated DNA replication"/>
    <property type="evidence" value="ECO:0007669"/>
    <property type="project" value="UniProtKB-UniRule"/>
</dbReference>
<name>Q2LYA0_SYNAS</name>
<evidence type="ECO:0000259" key="12">
    <source>
        <dbReference type="PROSITE" id="PS52040"/>
    </source>
</evidence>
<keyword evidence="4 9" id="KW-0547">Nucleotide-binding</keyword>
<dbReference type="SMART" id="SM00434">
    <property type="entry name" value="TOP4c"/>
    <property type="match status" value="1"/>
</dbReference>
<dbReference type="GO" id="GO:0009330">
    <property type="term" value="C:DNA topoisomerase type II (double strand cut, ATP-hydrolyzing) complex"/>
    <property type="evidence" value="ECO:0007669"/>
    <property type="project" value="TreeGrafter"/>
</dbReference>
<dbReference type="HOGENOM" id="CLU_002977_6_1_7"/>
<dbReference type="InterPro" id="IPR006691">
    <property type="entry name" value="GyrA/parC_rep"/>
</dbReference>
<evidence type="ECO:0000256" key="2">
    <source>
        <dbReference type="ARBA" id="ARBA00008263"/>
    </source>
</evidence>
<dbReference type="InterPro" id="IPR050220">
    <property type="entry name" value="Type_II_DNA_Topoisomerases"/>
</dbReference>
<evidence type="ECO:0000256" key="8">
    <source>
        <dbReference type="ARBA" id="ARBA00023235"/>
    </source>
</evidence>
<dbReference type="EC" id="5.6.2.2" evidence="9"/>
<keyword evidence="6 9" id="KW-0799">Topoisomerase</keyword>
<dbReference type="FunCoup" id="Q2LYA0">
    <property type="interactions" value="399"/>
</dbReference>
<dbReference type="InterPro" id="IPR013757">
    <property type="entry name" value="Topo_IIA_A_a_sf"/>
</dbReference>
<dbReference type="SUPFAM" id="SSF101904">
    <property type="entry name" value="GyrA/ParC C-terminal domain-like"/>
    <property type="match status" value="1"/>
</dbReference>
<evidence type="ECO:0000256" key="1">
    <source>
        <dbReference type="ARBA" id="ARBA00000185"/>
    </source>
</evidence>
<dbReference type="NCBIfam" id="NF004044">
    <property type="entry name" value="PRK05561.1"/>
    <property type="match status" value="1"/>
</dbReference>
<dbReference type="HAMAP" id="MF_01897">
    <property type="entry name" value="GyrA"/>
    <property type="match status" value="1"/>
</dbReference>
<feature type="compositionally biased region" description="Polar residues" evidence="11">
    <location>
        <begin position="824"/>
        <end position="833"/>
    </location>
</feature>
<dbReference type="KEGG" id="sat:SYN_02048"/>
<comment type="catalytic activity">
    <reaction evidence="1 9 10">
        <text>ATP-dependent breakage, passage and rejoining of double-stranded DNA.</text>
        <dbReference type="EC" id="5.6.2.2"/>
    </reaction>
</comment>
<comment type="similarity">
    <text evidence="2 9">Belongs to the type II topoisomerase GyrA/ParC subunit family.</text>
</comment>
<evidence type="ECO:0000256" key="5">
    <source>
        <dbReference type="ARBA" id="ARBA00022840"/>
    </source>
</evidence>
<evidence type="ECO:0000313" key="13">
    <source>
        <dbReference type="EMBL" id="ABC75883.1"/>
    </source>
</evidence>
<dbReference type="GO" id="GO:0003677">
    <property type="term" value="F:DNA binding"/>
    <property type="evidence" value="ECO:0007669"/>
    <property type="project" value="UniProtKB-UniRule"/>
</dbReference>
<evidence type="ECO:0000256" key="6">
    <source>
        <dbReference type="ARBA" id="ARBA00023029"/>
    </source>
</evidence>
<gene>
    <name evidence="9" type="primary">gyrA</name>
    <name evidence="13" type="ORF">SYN_02048</name>
</gene>
<dbReference type="FunFam" id="3.30.1360.40:FF:000002">
    <property type="entry name" value="DNA gyrase subunit A"/>
    <property type="match status" value="1"/>
</dbReference>
<dbReference type="FunFam" id="1.10.268.10:FF:000001">
    <property type="entry name" value="DNA gyrase subunit A"/>
    <property type="match status" value="1"/>
</dbReference>
<organism evidence="13 14">
    <name type="scientific">Syntrophus aciditrophicus (strain SB)</name>
    <dbReference type="NCBI Taxonomy" id="56780"/>
    <lineage>
        <taxon>Bacteria</taxon>
        <taxon>Pseudomonadati</taxon>
        <taxon>Thermodesulfobacteriota</taxon>
        <taxon>Syntrophia</taxon>
        <taxon>Syntrophales</taxon>
        <taxon>Syntrophaceae</taxon>
        <taxon>Syntrophus</taxon>
    </lineage>
</organism>
<dbReference type="InParanoid" id="Q2LYA0"/>
<keyword evidence="5 9" id="KW-0067">ATP-binding</keyword>
<evidence type="ECO:0000256" key="7">
    <source>
        <dbReference type="ARBA" id="ARBA00023125"/>
    </source>
</evidence>
<feature type="domain" description="Topo IIA-type catalytic" evidence="12">
    <location>
        <begin position="35"/>
        <end position="500"/>
    </location>
</feature>
<dbReference type="Gene3D" id="1.10.268.10">
    <property type="entry name" value="Topoisomerase, domain 3"/>
    <property type="match status" value="1"/>
</dbReference>
<dbReference type="InterPro" id="IPR005743">
    <property type="entry name" value="GyrA"/>
</dbReference>
<dbReference type="Gene3D" id="3.30.1360.40">
    <property type="match status" value="1"/>
</dbReference>
<dbReference type="InterPro" id="IPR013758">
    <property type="entry name" value="Topo_IIA_A/C_ab"/>
</dbReference>
<dbReference type="NCBIfam" id="NF004043">
    <property type="entry name" value="PRK05560.1"/>
    <property type="match status" value="1"/>
</dbReference>
<evidence type="ECO:0000256" key="10">
    <source>
        <dbReference type="PROSITE-ProRule" id="PRU01384"/>
    </source>
</evidence>
<dbReference type="Gene3D" id="2.120.10.90">
    <property type="entry name" value="DNA gyrase/topoisomerase IV, subunit A, C-terminal"/>
    <property type="match status" value="1"/>
</dbReference>
<reference evidence="13 14" key="1">
    <citation type="journal article" date="2007" name="Proc. Natl. Acad. Sci. U.S.A.">
        <title>The genome of Syntrophus aciditrophicus: life at the thermodynamic limit of microbial growth.</title>
        <authorList>
            <person name="McInerney M.J."/>
            <person name="Rohlin L."/>
            <person name="Mouttaki H."/>
            <person name="Kim U."/>
            <person name="Krupp R.S."/>
            <person name="Rios-Hernandez L."/>
            <person name="Sieber J."/>
            <person name="Struchtemeyer C.G."/>
            <person name="Bhattacharyya A."/>
            <person name="Campbell J.W."/>
            <person name="Gunsalus R.P."/>
        </authorList>
    </citation>
    <scope>NUCLEOTIDE SEQUENCE [LARGE SCALE GENOMIC DNA]</scope>
    <source>
        <strain evidence="13 14">SB</strain>
    </source>
</reference>
<keyword evidence="14" id="KW-1185">Reference proteome</keyword>
<dbReference type="AlphaFoldDB" id="Q2LYA0"/>
<evidence type="ECO:0000256" key="3">
    <source>
        <dbReference type="ARBA" id="ARBA00022490"/>
    </source>
</evidence>
<dbReference type="PROSITE" id="PS52040">
    <property type="entry name" value="TOPO_IIA"/>
    <property type="match status" value="1"/>
</dbReference>
<keyword evidence="3 9" id="KW-0963">Cytoplasm</keyword>
<evidence type="ECO:0000256" key="9">
    <source>
        <dbReference type="HAMAP-Rule" id="MF_01897"/>
    </source>
</evidence>
<proteinExistence type="inferred from homology"/>
<evidence type="ECO:0000256" key="4">
    <source>
        <dbReference type="ARBA" id="ARBA00022741"/>
    </source>
</evidence>
<evidence type="ECO:0000313" key="14">
    <source>
        <dbReference type="Proteomes" id="UP000001933"/>
    </source>
</evidence>
<feature type="compositionally biased region" description="Acidic residues" evidence="11">
    <location>
        <begin position="812"/>
        <end position="823"/>
    </location>
</feature>
<dbReference type="FunFam" id="2.120.10.90:FF:000004">
    <property type="entry name" value="DNA gyrase subunit A"/>
    <property type="match status" value="1"/>
</dbReference>
<feature type="active site" description="O-(5'-phospho-DNA)-tyrosine intermediate" evidence="9 10">
    <location>
        <position position="123"/>
    </location>
</feature>